<dbReference type="EMBL" id="CP025085">
    <property type="protein sequence ID" value="AUH01362.1"/>
    <property type="molecule type" value="Genomic_DNA"/>
</dbReference>
<reference evidence="4 7" key="3">
    <citation type="submission" date="2017-11" db="EMBL/GenBank/DDBJ databases">
        <title>Complete genome sequence of Serratia sp. ATCC 39006 LacA.</title>
        <authorList>
            <person name="Hampton H.G."/>
            <person name="Jackson S.A."/>
            <person name="Jauregui R."/>
            <person name="Poulter G.T.M."/>
            <person name="Salmond G.P.C."/>
            <person name="Fineran P.C."/>
        </authorList>
    </citation>
    <scope>NUCLEOTIDE SEQUENCE [LARGE SCALE GENOMIC DNA]</scope>
    <source>
        <strain evidence="4 7">ATCC 39006</strain>
    </source>
</reference>
<feature type="region of interest" description="Disordered" evidence="2">
    <location>
        <begin position="151"/>
        <end position="172"/>
    </location>
</feature>
<dbReference type="Gene3D" id="3.30.420.130">
    <property type="entry name" value="Dinitrogenase iron-molybdenum cofactor biosynthesis domain"/>
    <property type="match status" value="1"/>
</dbReference>
<evidence type="ECO:0000313" key="5">
    <source>
        <dbReference type="EMBL" id="AUH05683.1"/>
    </source>
</evidence>
<reference evidence="5" key="2">
    <citation type="submission" date="2013-09" db="EMBL/GenBank/DDBJ databases">
        <authorList>
            <person name="Wang G."/>
            <person name="Yang Y."/>
            <person name="Su Y."/>
        </authorList>
    </citation>
    <scope>NUCLEOTIDE SEQUENCE</scope>
    <source>
        <strain evidence="5">ATCC 39006</strain>
    </source>
</reference>
<dbReference type="RefSeq" id="WP_021015342.1">
    <property type="nucleotide sequence ID" value="NZ_CP025084.1"/>
</dbReference>
<evidence type="ECO:0000256" key="2">
    <source>
        <dbReference type="SAM" id="MobiDB-lite"/>
    </source>
</evidence>
<dbReference type="KEGG" id="serq:CWC46_17045"/>
<dbReference type="InterPro" id="IPR036105">
    <property type="entry name" value="DiNase_FeMo-co_biosyn_sf"/>
</dbReference>
<evidence type="ECO:0000313" key="7">
    <source>
        <dbReference type="Proteomes" id="UP000233778"/>
    </source>
</evidence>
<dbReference type="EMBL" id="CP025084">
    <property type="protein sequence ID" value="AUH05683.1"/>
    <property type="molecule type" value="Genomic_DNA"/>
</dbReference>
<sequence length="172" mass="18619">MITAIPMNEDRIAGHFTKALSIAFINEHGTEISRHANPALDTNCTGKQQLIELLLEQQADHIIVRNIGTQMLGRLLEHHFQVFQLDGRQPDTLKPDDIPVTALTEASQGKASPNHANKPEGGCGCHHHDDNPATDGIVRRCCQQDAIHAPGHSACHSSGNKSGHGHGKCCHS</sequence>
<protein>
    <recommendedName>
        <fullName evidence="3">Dinitrogenase iron-molybdenum cofactor biosynthesis domain-containing protein</fullName>
    </recommendedName>
</protein>
<evidence type="ECO:0000256" key="1">
    <source>
        <dbReference type="ARBA" id="ARBA00023231"/>
    </source>
</evidence>
<organism evidence="5 6">
    <name type="scientific">Serratia sp. (strain ATCC 39006)</name>
    <name type="common">Prodigiosinella confusarubida</name>
    <dbReference type="NCBI Taxonomy" id="104623"/>
    <lineage>
        <taxon>Bacteria</taxon>
        <taxon>Pseudomonadati</taxon>
        <taxon>Pseudomonadota</taxon>
        <taxon>Gammaproteobacteria</taxon>
        <taxon>Enterobacterales</taxon>
        <taxon>Pectobacteriaceae</taxon>
        <taxon>Prodigiosinella</taxon>
    </lineage>
</organism>
<dbReference type="SUPFAM" id="SSF53146">
    <property type="entry name" value="Nitrogenase accessory factor-like"/>
    <property type="match status" value="1"/>
</dbReference>
<reference evidence="5 6" key="1">
    <citation type="journal article" date="2013" name="Genome Announc.">
        <title>Draft genome sequence of Serratia sp. strain ATCC 39006, a model bacterium for analysis of the biosynthesis and regulation of prodigiosin, a carbapenem, and gas vesicles.</title>
        <authorList>
            <person name="Fineran P.C."/>
            <person name="Iglesias Cans M.C."/>
            <person name="Ramsay J.P."/>
            <person name="Wilf N.M."/>
            <person name="Cossyleon D."/>
            <person name="McNeil M.B."/>
            <person name="Williamson N.R."/>
            <person name="Monson R.E."/>
            <person name="Becher S.A."/>
            <person name="Stanton J.A."/>
            <person name="Brugger K."/>
            <person name="Brown S.D."/>
            <person name="Salmond G.P."/>
        </authorList>
    </citation>
    <scope>NUCLEOTIDE SEQUENCE [LARGE SCALE GENOMIC DNA]</scope>
    <source>
        <strain evidence="5">ATCC 39006</strain>
        <strain evidence="6">ATCC 39006 / SC 11482</strain>
    </source>
</reference>
<dbReference type="InterPro" id="IPR003731">
    <property type="entry name" value="Di-Nase_FeMo-co_biosynth"/>
</dbReference>
<evidence type="ECO:0000313" key="4">
    <source>
        <dbReference type="EMBL" id="AUH01362.1"/>
    </source>
</evidence>
<reference evidence="5" key="4">
    <citation type="submission" date="2017-11" db="EMBL/GenBank/DDBJ databases">
        <title>Complete genome sequence of Serratia sp. ATCC 39006.</title>
        <authorList>
            <person name="Hampton H.G."/>
            <person name="Jackson S.A."/>
            <person name="Jauregui R."/>
            <person name="Poulter G.T.M."/>
            <person name="Salmond G.P.C."/>
            <person name="Fineran P.C."/>
        </authorList>
    </citation>
    <scope>NUCLEOTIDE SEQUENCE</scope>
    <source>
        <strain evidence="5">ATCC 39006</strain>
    </source>
</reference>
<name>A0A2I5TM89_SERS3</name>
<dbReference type="Pfam" id="PF02579">
    <property type="entry name" value="Nitro_FeMo-Co"/>
    <property type="match status" value="1"/>
</dbReference>
<feature type="domain" description="Dinitrogenase iron-molybdenum cofactor biosynthesis" evidence="3">
    <location>
        <begin position="9"/>
        <end position="87"/>
    </location>
</feature>
<dbReference type="KEGG" id="sera:Ser39006_017045"/>
<keyword evidence="1" id="KW-0535">Nitrogen fixation</keyword>
<proteinExistence type="predicted"/>
<feature type="compositionally biased region" description="Basic residues" evidence="2">
    <location>
        <begin position="163"/>
        <end position="172"/>
    </location>
</feature>
<dbReference type="STRING" id="104623.Ser39006_02076"/>
<keyword evidence="6" id="KW-1185">Reference proteome</keyword>
<dbReference type="AlphaFoldDB" id="A0A2I5TM89"/>
<accession>A0A2I5TM89</accession>
<dbReference type="Proteomes" id="UP000233778">
    <property type="component" value="Chromosome"/>
</dbReference>
<evidence type="ECO:0000313" key="6">
    <source>
        <dbReference type="Proteomes" id="UP000017700"/>
    </source>
</evidence>
<dbReference type="Proteomes" id="UP000017700">
    <property type="component" value="Chromosome"/>
</dbReference>
<dbReference type="OrthoDB" id="6215304at2"/>
<gene>
    <name evidence="4" type="ORF">CWC46_17045</name>
    <name evidence="5" type="ORF">Ser39006_017045</name>
</gene>
<evidence type="ECO:0000259" key="3">
    <source>
        <dbReference type="Pfam" id="PF02579"/>
    </source>
</evidence>